<dbReference type="GO" id="GO:0005737">
    <property type="term" value="C:cytoplasm"/>
    <property type="evidence" value="ECO:0007669"/>
    <property type="project" value="TreeGrafter"/>
</dbReference>
<evidence type="ECO:0000256" key="3">
    <source>
        <dbReference type="RuleBase" id="RU000363"/>
    </source>
</evidence>
<dbReference type="PANTHER" id="PTHR44229:SF4">
    <property type="entry name" value="15-HYDROXYPROSTAGLANDIN DEHYDROGENASE [NAD(+)]"/>
    <property type="match status" value="1"/>
</dbReference>
<dbReference type="SUPFAM" id="SSF51735">
    <property type="entry name" value="NAD(P)-binding Rossmann-fold domains"/>
    <property type="match status" value="1"/>
</dbReference>
<comment type="caution">
    <text evidence="4">The sequence shown here is derived from an EMBL/GenBank/DDBJ whole genome shotgun (WGS) entry which is preliminary data.</text>
</comment>
<dbReference type="PRINTS" id="PR00081">
    <property type="entry name" value="GDHRDH"/>
</dbReference>
<evidence type="ECO:0000313" key="4">
    <source>
        <dbReference type="EMBL" id="KAG2225112.1"/>
    </source>
</evidence>
<accession>A0A8H7VN60</accession>
<dbReference type="Pfam" id="PF00106">
    <property type="entry name" value="adh_short"/>
    <property type="match status" value="1"/>
</dbReference>
<dbReference type="PANTHER" id="PTHR44229">
    <property type="entry name" value="15-HYDROXYPROSTAGLANDIN DEHYDROGENASE [NAD(+)]"/>
    <property type="match status" value="1"/>
</dbReference>
<dbReference type="InterPro" id="IPR002347">
    <property type="entry name" value="SDR_fam"/>
</dbReference>
<proteinExistence type="inferred from homology"/>
<comment type="similarity">
    <text evidence="1 3">Belongs to the short-chain dehydrogenases/reductases (SDR) family.</text>
</comment>
<name>A0A8H7VN60_9FUNG</name>
<dbReference type="AlphaFoldDB" id="A0A8H7VN60"/>
<dbReference type="InterPro" id="IPR036291">
    <property type="entry name" value="NAD(P)-bd_dom_sf"/>
</dbReference>
<dbReference type="Proteomes" id="UP000646827">
    <property type="component" value="Unassembled WGS sequence"/>
</dbReference>
<protein>
    <submittedName>
        <fullName evidence="4">Uncharacterized protein</fullName>
    </submittedName>
</protein>
<dbReference type="OrthoDB" id="5840532at2759"/>
<organism evidence="4 5">
    <name type="scientific">Circinella minor</name>
    <dbReference type="NCBI Taxonomy" id="1195481"/>
    <lineage>
        <taxon>Eukaryota</taxon>
        <taxon>Fungi</taxon>
        <taxon>Fungi incertae sedis</taxon>
        <taxon>Mucoromycota</taxon>
        <taxon>Mucoromycotina</taxon>
        <taxon>Mucoromycetes</taxon>
        <taxon>Mucorales</taxon>
        <taxon>Lichtheimiaceae</taxon>
        <taxon>Circinella</taxon>
    </lineage>
</organism>
<gene>
    <name evidence="4" type="ORF">INT45_011795</name>
</gene>
<evidence type="ECO:0000256" key="1">
    <source>
        <dbReference type="ARBA" id="ARBA00006484"/>
    </source>
</evidence>
<reference evidence="4 5" key="1">
    <citation type="submission" date="2020-12" db="EMBL/GenBank/DDBJ databases">
        <title>Metabolic potential, ecology and presence of endohyphal bacteria is reflected in genomic diversity of Mucoromycotina.</title>
        <authorList>
            <person name="Muszewska A."/>
            <person name="Okrasinska A."/>
            <person name="Steczkiewicz K."/>
            <person name="Drgas O."/>
            <person name="Orlowska M."/>
            <person name="Perlinska-Lenart U."/>
            <person name="Aleksandrzak-Piekarczyk T."/>
            <person name="Szatraj K."/>
            <person name="Zielenkiewicz U."/>
            <person name="Pilsyk S."/>
            <person name="Malc E."/>
            <person name="Mieczkowski P."/>
            <person name="Kruszewska J.S."/>
            <person name="Biernat P."/>
            <person name="Pawlowska J."/>
        </authorList>
    </citation>
    <scope>NUCLEOTIDE SEQUENCE [LARGE SCALE GENOMIC DNA]</scope>
    <source>
        <strain evidence="4 5">CBS 142.35</strain>
    </source>
</reference>
<sequence>MNSPDPYKSKVAVITGGSRGIGYHIASALIDRGTKVVIGNRNDEEGQKIAKEFNERIGSEVAAFLATDVTKYDDLKALFGLTEKLFGGIDIAIMNAGTVGNNNILGAFSPLDGNKNDMLMQEINVGGVIKGNKIALLYMAKQGKGGVIINTSSTSGLYSSRGLCHYNASKFAVNGWTRGLNKDLKNSLNIRVNAVCPTYVETDILHNLPNDPSSRKLVELSAKASMKSCVNAFLQIIEDSKINGETVCVWPDPVGVKIEPGFEKPELSISRELAEFAPEFEKIQDELNKEKVIEAIKLAGI</sequence>
<dbReference type="Gene3D" id="3.40.50.720">
    <property type="entry name" value="NAD(P)-binding Rossmann-like Domain"/>
    <property type="match status" value="1"/>
</dbReference>
<dbReference type="GO" id="GO:0016616">
    <property type="term" value="F:oxidoreductase activity, acting on the CH-OH group of donors, NAD or NADP as acceptor"/>
    <property type="evidence" value="ECO:0007669"/>
    <property type="project" value="TreeGrafter"/>
</dbReference>
<dbReference type="EMBL" id="JAEPRB010000032">
    <property type="protein sequence ID" value="KAG2225112.1"/>
    <property type="molecule type" value="Genomic_DNA"/>
</dbReference>
<evidence type="ECO:0000256" key="2">
    <source>
        <dbReference type="ARBA" id="ARBA00023002"/>
    </source>
</evidence>
<dbReference type="PRINTS" id="PR00080">
    <property type="entry name" value="SDRFAMILY"/>
</dbReference>
<evidence type="ECO:0000313" key="5">
    <source>
        <dbReference type="Proteomes" id="UP000646827"/>
    </source>
</evidence>
<keyword evidence="2" id="KW-0560">Oxidoreductase</keyword>
<keyword evidence="5" id="KW-1185">Reference proteome</keyword>